<dbReference type="InterPro" id="IPR000436">
    <property type="entry name" value="Sushi_SCR_CCP_dom"/>
</dbReference>
<gene>
    <name evidence="7" type="ORF">C0Q70_03290</name>
</gene>
<evidence type="ECO:0000256" key="1">
    <source>
        <dbReference type="ARBA" id="ARBA00022572"/>
    </source>
</evidence>
<keyword evidence="8" id="KW-1185">Reference proteome</keyword>
<evidence type="ECO:0000313" key="7">
    <source>
        <dbReference type="EMBL" id="PVD36311.1"/>
    </source>
</evidence>
<protein>
    <recommendedName>
        <fullName evidence="9">Kringle domain-containing protein</fullName>
    </recommendedName>
</protein>
<reference evidence="7 8" key="1">
    <citation type="submission" date="2018-04" db="EMBL/GenBank/DDBJ databases">
        <title>The genome of golden apple snail Pomacea canaliculata provides insight into stress tolerance and invasive adaptation.</title>
        <authorList>
            <person name="Liu C."/>
            <person name="Liu B."/>
            <person name="Ren Y."/>
            <person name="Zhang Y."/>
            <person name="Wang H."/>
            <person name="Li S."/>
            <person name="Jiang F."/>
            <person name="Yin L."/>
            <person name="Zhang G."/>
            <person name="Qian W."/>
            <person name="Fan W."/>
        </authorList>
    </citation>
    <scope>NUCLEOTIDE SEQUENCE [LARGE SCALE GENOMIC DNA]</scope>
    <source>
        <strain evidence="7">SZHN2017</strain>
        <tissue evidence="7">Muscle</tissue>
    </source>
</reference>
<dbReference type="InterPro" id="IPR038178">
    <property type="entry name" value="Kringle_sf"/>
</dbReference>
<comment type="caution">
    <text evidence="3">Lacks conserved residue(s) required for the propagation of feature annotation.</text>
</comment>
<feature type="domain" description="Sushi" evidence="6">
    <location>
        <begin position="61"/>
        <end position="119"/>
    </location>
</feature>
<dbReference type="InterPro" id="IPR013806">
    <property type="entry name" value="Kringle-like"/>
</dbReference>
<dbReference type="Proteomes" id="UP000245119">
    <property type="component" value="Linkage Group LG2"/>
</dbReference>
<dbReference type="Gene3D" id="2.10.70.10">
    <property type="entry name" value="Complement Module, domain 1"/>
    <property type="match status" value="1"/>
</dbReference>
<dbReference type="SUPFAM" id="SSF57535">
    <property type="entry name" value="Complement control module/SCR domain"/>
    <property type="match status" value="1"/>
</dbReference>
<proteinExistence type="predicted"/>
<organism evidence="7 8">
    <name type="scientific">Pomacea canaliculata</name>
    <name type="common">Golden apple snail</name>
    <dbReference type="NCBI Taxonomy" id="400727"/>
    <lineage>
        <taxon>Eukaryota</taxon>
        <taxon>Metazoa</taxon>
        <taxon>Spiralia</taxon>
        <taxon>Lophotrochozoa</taxon>
        <taxon>Mollusca</taxon>
        <taxon>Gastropoda</taxon>
        <taxon>Caenogastropoda</taxon>
        <taxon>Architaenioglossa</taxon>
        <taxon>Ampullarioidea</taxon>
        <taxon>Ampullariidae</taxon>
        <taxon>Pomacea</taxon>
    </lineage>
</organism>
<keyword evidence="4" id="KW-0768">Sushi</keyword>
<dbReference type="EMBL" id="PZQS01000002">
    <property type="protein sequence ID" value="PVD36311.1"/>
    <property type="molecule type" value="Genomic_DNA"/>
</dbReference>
<dbReference type="SUPFAM" id="SSF57440">
    <property type="entry name" value="Kringle-like"/>
    <property type="match status" value="1"/>
</dbReference>
<evidence type="ECO:0000259" key="6">
    <source>
        <dbReference type="PROSITE" id="PS50923"/>
    </source>
</evidence>
<dbReference type="STRING" id="400727.A0A2T7PSB2"/>
<keyword evidence="1 3" id="KW-0420">Kringle</keyword>
<evidence type="ECO:0008006" key="9">
    <source>
        <dbReference type="Google" id="ProtNLM"/>
    </source>
</evidence>
<evidence type="ECO:0000313" key="8">
    <source>
        <dbReference type="Proteomes" id="UP000245119"/>
    </source>
</evidence>
<sequence length="190" mass="20936">MRKCVPWDSPGLPFLRKEDFPDGDMSHAHCRNPGASQSKPWCYTNATTLDFGYCTVPECKPTCPEPAPVANAYRSYRSQYVGTSVSYTCYHGYDNTAGNLSRVCQSNGTYSGDAPVCEFCVCFNAPTMPRLQITVTRTDDDPPTTRYVCTQGFYPVGGNATVRCLPNGEYVIDVMGRLDELRSSCRASDG</sequence>
<dbReference type="Pfam" id="PF00084">
    <property type="entry name" value="Sushi"/>
    <property type="match status" value="1"/>
</dbReference>
<evidence type="ECO:0000256" key="3">
    <source>
        <dbReference type="PROSITE-ProRule" id="PRU00121"/>
    </source>
</evidence>
<dbReference type="Pfam" id="PF00051">
    <property type="entry name" value="Kringle"/>
    <property type="match status" value="1"/>
</dbReference>
<evidence type="ECO:0000256" key="2">
    <source>
        <dbReference type="ARBA" id="ARBA00023157"/>
    </source>
</evidence>
<evidence type="ECO:0000256" key="4">
    <source>
        <dbReference type="PROSITE-ProRule" id="PRU00302"/>
    </source>
</evidence>
<dbReference type="AlphaFoldDB" id="A0A2T7PSB2"/>
<dbReference type="SMART" id="SM00032">
    <property type="entry name" value="CCP"/>
    <property type="match status" value="2"/>
</dbReference>
<dbReference type="PROSITE" id="PS50070">
    <property type="entry name" value="KRINGLE_2"/>
    <property type="match status" value="1"/>
</dbReference>
<accession>A0A2T7PSB2</accession>
<dbReference type="Gene3D" id="2.40.20.10">
    <property type="entry name" value="Plasminogen Kringle 4"/>
    <property type="match status" value="1"/>
</dbReference>
<dbReference type="PROSITE" id="PS50923">
    <property type="entry name" value="SUSHI"/>
    <property type="match status" value="1"/>
</dbReference>
<dbReference type="InterPro" id="IPR035976">
    <property type="entry name" value="Sushi/SCR/CCP_sf"/>
</dbReference>
<dbReference type="CDD" id="cd00033">
    <property type="entry name" value="CCP"/>
    <property type="match status" value="1"/>
</dbReference>
<evidence type="ECO:0000259" key="5">
    <source>
        <dbReference type="PROSITE" id="PS50070"/>
    </source>
</evidence>
<dbReference type="InterPro" id="IPR000001">
    <property type="entry name" value="Kringle"/>
</dbReference>
<name>A0A2T7PSB2_POMCA</name>
<dbReference type="SMART" id="SM00130">
    <property type="entry name" value="KR"/>
    <property type="match status" value="1"/>
</dbReference>
<feature type="domain" description="Kringle" evidence="5">
    <location>
        <begin position="1"/>
        <end position="59"/>
    </location>
</feature>
<comment type="caution">
    <text evidence="7">The sequence shown here is derived from an EMBL/GenBank/DDBJ whole genome shotgun (WGS) entry which is preliminary data.</text>
</comment>
<keyword evidence="2" id="KW-1015">Disulfide bond</keyword>